<dbReference type="CDD" id="cd00211">
    <property type="entry name" value="PTS_IIA_fru"/>
    <property type="match status" value="1"/>
</dbReference>
<dbReference type="InterPro" id="IPR051541">
    <property type="entry name" value="PTS_SugarTrans_NitroReg"/>
</dbReference>
<evidence type="ECO:0000313" key="3">
    <source>
        <dbReference type="Proteomes" id="UP000229329"/>
    </source>
</evidence>
<evidence type="ECO:0000259" key="1">
    <source>
        <dbReference type="PROSITE" id="PS51094"/>
    </source>
</evidence>
<dbReference type="AlphaFoldDB" id="A0A2M8S329"/>
<dbReference type="SUPFAM" id="SSF55804">
    <property type="entry name" value="Phoshotransferase/anion transport protein"/>
    <property type="match status" value="1"/>
</dbReference>
<proteinExistence type="predicted"/>
<evidence type="ECO:0000313" key="2">
    <source>
        <dbReference type="EMBL" id="PJG85553.1"/>
    </source>
</evidence>
<reference evidence="2 3" key="1">
    <citation type="submission" date="2017-11" db="EMBL/GenBank/DDBJ databases">
        <title>Reclassification of Bisgaard taxon 7 as Conservatibacter flavescens gen. nov., sp. nov.</title>
        <authorList>
            <person name="Christensen H."/>
        </authorList>
    </citation>
    <scope>NUCLEOTIDE SEQUENCE [LARGE SCALE GENOMIC DNA]</scope>
    <source>
        <strain evidence="2 3">7_4</strain>
    </source>
</reference>
<dbReference type="PANTHER" id="PTHR47738">
    <property type="entry name" value="PTS SYSTEM FRUCTOSE-LIKE EIIA COMPONENT-RELATED"/>
    <property type="match status" value="1"/>
</dbReference>
<gene>
    <name evidence="2" type="primary">ptsN</name>
    <name evidence="2" type="ORF">CVP05_05145</name>
</gene>
<dbReference type="NCBIfam" id="TIGR01419">
    <property type="entry name" value="nitro_reg_IIA"/>
    <property type="match status" value="1"/>
</dbReference>
<dbReference type="Gene3D" id="3.40.930.10">
    <property type="entry name" value="Mannitol-specific EII, Chain A"/>
    <property type="match status" value="1"/>
</dbReference>
<dbReference type="OrthoDB" id="95460at2"/>
<dbReference type="InterPro" id="IPR006320">
    <property type="entry name" value="PTS_Nitro_regul"/>
</dbReference>
<sequence>MKITDLLPTQNIRQGILCSSKKRVLEVIANIAAEHQNLEPHLCFEQLCAREKLGCTSLGGGVALPHAKLAGGEKPVAVFLQLDTAIDFSAADRRDVDLFFALLIPEHYCDAFKIHLARLAECLTDKSLCKQLRNAQSAEEIWEIFEHIEI</sequence>
<dbReference type="PANTHER" id="PTHR47738:SF1">
    <property type="entry name" value="NITROGEN REGULATORY PROTEIN"/>
    <property type="match status" value="1"/>
</dbReference>
<dbReference type="EMBL" id="PHHA01000009">
    <property type="protein sequence ID" value="PJG85553.1"/>
    <property type="molecule type" value="Genomic_DNA"/>
</dbReference>
<dbReference type="PROSITE" id="PS00372">
    <property type="entry name" value="PTS_EIIA_TYPE_2_HIS"/>
    <property type="match status" value="1"/>
</dbReference>
<accession>A0A2M8S329</accession>
<dbReference type="GO" id="GO:0009401">
    <property type="term" value="P:phosphoenolpyruvate-dependent sugar phosphotransferase system"/>
    <property type="evidence" value="ECO:0007669"/>
    <property type="project" value="InterPro"/>
</dbReference>
<organism evidence="2 3">
    <name type="scientific">Conservatibacter flavescens</name>
    <dbReference type="NCBI Taxonomy" id="28161"/>
    <lineage>
        <taxon>Bacteria</taxon>
        <taxon>Pseudomonadati</taxon>
        <taxon>Pseudomonadota</taxon>
        <taxon>Gammaproteobacteria</taxon>
        <taxon>Pasteurellales</taxon>
        <taxon>Pasteurellaceae</taxon>
        <taxon>Conservatibacter</taxon>
    </lineage>
</organism>
<dbReference type="InterPro" id="IPR002178">
    <property type="entry name" value="PTS_EIIA_type-2_dom"/>
</dbReference>
<protein>
    <submittedName>
        <fullName evidence="2">PTS IIA-like nitrogen-regulatory protein PtsN</fullName>
    </submittedName>
</protein>
<dbReference type="PROSITE" id="PS51094">
    <property type="entry name" value="PTS_EIIA_TYPE_2"/>
    <property type="match status" value="1"/>
</dbReference>
<name>A0A2M8S329_9PAST</name>
<dbReference type="Proteomes" id="UP000229329">
    <property type="component" value="Unassembled WGS sequence"/>
</dbReference>
<comment type="caution">
    <text evidence="2">The sequence shown here is derived from an EMBL/GenBank/DDBJ whole genome shotgun (WGS) entry which is preliminary data.</text>
</comment>
<dbReference type="GO" id="GO:0008982">
    <property type="term" value="F:protein-N(PI)-phosphohistidine-sugar phosphotransferase activity"/>
    <property type="evidence" value="ECO:0007669"/>
    <property type="project" value="InterPro"/>
</dbReference>
<dbReference type="InterPro" id="IPR016152">
    <property type="entry name" value="PTrfase/Anion_transptr"/>
</dbReference>
<dbReference type="GO" id="GO:0030295">
    <property type="term" value="F:protein kinase activator activity"/>
    <property type="evidence" value="ECO:0007669"/>
    <property type="project" value="TreeGrafter"/>
</dbReference>
<feature type="domain" description="PTS EIIA type-2" evidence="1">
    <location>
        <begin position="5"/>
        <end position="148"/>
    </location>
</feature>
<dbReference type="Pfam" id="PF00359">
    <property type="entry name" value="PTS_EIIA_2"/>
    <property type="match status" value="1"/>
</dbReference>
<keyword evidence="3" id="KW-1185">Reference proteome</keyword>
<dbReference type="RefSeq" id="WP_100288509.1">
    <property type="nucleotide sequence ID" value="NZ_PHHA01000009.1"/>
</dbReference>